<dbReference type="Proteomes" id="UP000424527">
    <property type="component" value="Unassembled WGS sequence"/>
</dbReference>
<dbReference type="Pfam" id="PF10601">
    <property type="entry name" value="zf-LITAF-like"/>
    <property type="match status" value="1"/>
</dbReference>
<feature type="region of interest" description="Disordered" evidence="8">
    <location>
        <begin position="53"/>
        <end position="74"/>
    </location>
</feature>
<evidence type="ECO:0000256" key="1">
    <source>
        <dbReference type="ARBA" id="ARBA00004125"/>
    </source>
</evidence>
<dbReference type="PANTHER" id="PTHR23292:SF35">
    <property type="entry name" value="LITAF DOMAIN-CONTAINING PROTEIN"/>
    <property type="match status" value="1"/>
</dbReference>
<keyword evidence="5" id="KW-0479">Metal-binding</keyword>
<proteinExistence type="inferred from homology"/>
<protein>
    <submittedName>
        <fullName evidence="11">Lipopolysaccharide-induced tumor necrosis factor-alpha factor-like protein</fullName>
    </submittedName>
</protein>
<evidence type="ECO:0000256" key="7">
    <source>
        <dbReference type="ARBA" id="ARBA00023136"/>
    </source>
</evidence>
<dbReference type="SMART" id="SM00714">
    <property type="entry name" value="LITAF"/>
    <property type="match status" value="1"/>
</dbReference>
<name>A0A6G0HZ45_LARCR</name>
<keyword evidence="9" id="KW-0812">Transmembrane</keyword>
<keyword evidence="7 9" id="KW-0472">Membrane</keyword>
<reference evidence="11 12" key="1">
    <citation type="submission" date="2019-07" db="EMBL/GenBank/DDBJ databases">
        <title>Chromosome genome assembly for large yellow croaker.</title>
        <authorList>
            <person name="Xiao S."/>
        </authorList>
    </citation>
    <scope>NUCLEOTIDE SEQUENCE [LARGE SCALE GENOMIC DNA]</scope>
    <source>
        <strain evidence="11">JMULYC20181020</strain>
        <tissue evidence="11">Muscle</tissue>
    </source>
</reference>
<keyword evidence="9" id="KW-1133">Transmembrane helix</keyword>
<feature type="region of interest" description="Disordered" evidence="8">
    <location>
        <begin position="98"/>
        <end position="122"/>
    </location>
</feature>
<dbReference type="PROSITE" id="PS51837">
    <property type="entry name" value="LITAF"/>
    <property type="match status" value="1"/>
</dbReference>
<evidence type="ECO:0000256" key="2">
    <source>
        <dbReference type="ARBA" id="ARBA00004414"/>
    </source>
</evidence>
<comment type="similarity">
    <text evidence="4">Belongs to the CDIP1/LITAF family.</text>
</comment>
<feature type="transmembrane region" description="Helical" evidence="9">
    <location>
        <begin position="191"/>
        <end position="213"/>
    </location>
</feature>
<dbReference type="PANTHER" id="PTHR23292">
    <property type="entry name" value="LIPOPOLYSACCHARIDE-INDUCED TUMOR NECROSIS FACTOR-ALPHA FACTOR"/>
    <property type="match status" value="1"/>
</dbReference>
<dbReference type="GO" id="GO:0098560">
    <property type="term" value="C:cytoplasmic side of late endosome membrane"/>
    <property type="evidence" value="ECO:0007669"/>
    <property type="project" value="TreeGrafter"/>
</dbReference>
<evidence type="ECO:0000259" key="10">
    <source>
        <dbReference type="PROSITE" id="PS51837"/>
    </source>
</evidence>
<evidence type="ECO:0000313" key="11">
    <source>
        <dbReference type="EMBL" id="KAE8284465.1"/>
    </source>
</evidence>
<dbReference type="EMBL" id="REGW02000017">
    <property type="protein sequence ID" value="KAE8284465.1"/>
    <property type="molecule type" value="Genomic_DNA"/>
</dbReference>
<dbReference type="GO" id="GO:0008270">
    <property type="term" value="F:zinc ion binding"/>
    <property type="evidence" value="ECO:0007669"/>
    <property type="project" value="TreeGrafter"/>
</dbReference>
<keyword evidence="12" id="KW-1185">Reference proteome</keyword>
<accession>A0A6G0HZ45</accession>
<evidence type="ECO:0000256" key="3">
    <source>
        <dbReference type="ARBA" id="ARBA00004630"/>
    </source>
</evidence>
<evidence type="ECO:0000313" key="12">
    <source>
        <dbReference type="Proteomes" id="UP000424527"/>
    </source>
</evidence>
<feature type="domain" description="LITAF" evidence="10">
    <location>
        <begin position="151"/>
        <end position="236"/>
    </location>
</feature>
<evidence type="ECO:0000256" key="5">
    <source>
        <dbReference type="ARBA" id="ARBA00022723"/>
    </source>
</evidence>
<dbReference type="InterPro" id="IPR006629">
    <property type="entry name" value="LITAF"/>
</dbReference>
<gene>
    <name evidence="11" type="ORF">D5F01_LYC17798</name>
</gene>
<evidence type="ECO:0000256" key="4">
    <source>
        <dbReference type="ARBA" id="ARBA00005975"/>
    </source>
</evidence>
<evidence type="ECO:0000256" key="9">
    <source>
        <dbReference type="SAM" id="Phobius"/>
    </source>
</evidence>
<dbReference type="GO" id="GO:0098574">
    <property type="term" value="C:cytoplasmic side of lysosomal membrane"/>
    <property type="evidence" value="ECO:0007669"/>
    <property type="project" value="TreeGrafter"/>
</dbReference>
<keyword evidence="6" id="KW-0862">Zinc</keyword>
<evidence type="ECO:0000256" key="6">
    <source>
        <dbReference type="ARBA" id="ARBA00022833"/>
    </source>
</evidence>
<sequence>MEISDPGQEQEGDSEPNQRTPEGINALTQQAFIEFRIQQLYNRHLLLMKRQSIKKKAEDTSDKTTEEITSEEGNGELCELEAVQKEIEELLVKKAELEEQGKSSELSQQDVRPTSYKSEIPRGGIYLLPPPQLTKDITLEQREETRPEEETPTDTAIPEVNSLGLMPAVTQCPSCQEVIVTQTHRTVGQSMWVLCCMSAMMGCVAGCCLIPFFMDKLKDVRHQCPQCKARIHTHLIF</sequence>
<comment type="caution">
    <text evidence="11">The sequence shown here is derived from an EMBL/GenBank/DDBJ whole genome shotgun (WGS) entry which is preliminary data.</text>
</comment>
<dbReference type="InterPro" id="IPR037519">
    <property type="entry name" value="LITAF_fam"/>
</dbReference>
<evidence type="ECO:0000256" key="8">
    <source>
        <dbReference type="SAM" id="MobiDB-lite"/>
    </source>
</evidence>
<dbReference type="GO" id="GO:0005634">
    <property type="term" value="C:nucleus"/>
    <property type="evidence" value="ECO:0007669"/>
    <property type="project" value="TreeGrafter"/>
</dbReference>
<feature type="compositionally biased region" description="Polar residues" evidence="8">
    <location>
        <begin position="103"/>
        <end position="117"/>
    </location>
</feature>
<feature type="region of interest" description="Disordered" evidence="8">
    <location>
        <begin position="1"/>
        <end position="23"/>
    </location>
</feature>
<organism evidence="11 12">
    <name type="scientific">Larimichthys crocea</name>
    <name type="common">Large yellow croaker</name>
    <name type="synonym">Pseudosciaena crocea</name>
    <dbReference type="NCBI Taxonomy" id="215358"/>
    <lineage>
        <taxon>Eukaryota</taxon>
        <taxon>Metazoa</taxon>
        <taxon>Chordata</taxon>
        <taxon>Craniata</taxon>
        <taxon>Vertebrata</taxon>
        <taxon>Euteleostomi</taxon>
        <taxon>Actinopterygii</taxon>
        <taxon>Neopterygii</taxon>
        <taxon>Teleostei</taxon>
        <taxon>Neoteleostei</taxon>
        <taxon>Acanthomorphata</taxon>
        <taxon>Eupercaria</taxon>
        <taxon>Sciaenidae</taxon>
        <taxon>Larimichthys</taxon>
    </lineage>
</organism>
<comment type="subcellular location">
    <subcellularLocation>
        <location evidence="1">Endosome membrane</location>
        <topology evidence="1">Peripheral membrane protein</topology>
        <orientation evidence="1">Cytoplasmic side</orientation>
    </subcellularLocation>
    <subcellularLocation>
        <location evidence="2">Late endosome membrane</location>
    </subcellularLocation>
    <subcellularLocation>
        <location evidence="3">Lysosome membrane</location>
        <topology evidence="3">Peripheral membrane protein</topology>
        <orientation evidence="3">Cytoplasmic side</orientation>
    </subcellularLocation>
</comment>
<dbReference type="AlphaFoldDB" id="A0A6G0HZ45"/>
<feature type="compositionally biased region" description="Basic and acidic residues" evidence="8">
    <location>
        <begin position="55"/>
        <end position="66"/>
    </location>
</feature>